<dbReference type="InterPro" id="IPR007684">
    <property type="entry name" value="Znf_Ogr/Delta"/>
</dbReference>
<organism evidence="2 3">
    <name type="scientific">Vreelandella neptunia</name>
    <dbReference type="NCBI Taxonomy" id="115551"/>
    <lineage>
        <taxon>Bacteria</taxon>
        <taxon>Pseudomonadati</taxon>
        <taxon>Pseudomonadota</taxon>
        <taxon>Gammaproteobacteria</taxon>
        <taxon>Oceanospirillales</taxon>
        <taxon>Halomonadaceae</taxon>
        <taxon>Vreelandella</taxon>
    </lineage>
</organism>
<dbReference type="Pfam" id="PF04606">
    <property type="entry name" value="Ogr_Delta"/>
    <property type="match status" value="1"/>
</dbReference>
<name>A0ABZ0YIA1_9GAMM</name>
<protein>
    <submittedName>
        <fullName evidence="2">Ogr/Delta-like zinc finger family protein</fullName>
    </submittedName>
</protein>
<gene>
    <name evidence="2" type="ORF">SR894_16990</name>
</gene>
<proteinExistence type="predicted"/>
<evidence type="ECO:0000313" key="3">
    <source>
        <dbReference type="Proteomes" id="UP001324794"/>
    </source>
</evidence>
<dbReference type="Proteomes" id="UP001324794">
    <property type="component" value="Chromosome"/>
</dbReference>
<evidence type="ECO:0000313" key="2">
    <source>
        <dbReference type="EMBL" id="WQH11836.1"/>
    </source>
</evidence>
<dbReference type="EMBL" id="CP140255">
    <property type="protein sequence ID" value="WQH11836.1"/>
    <property type="molecule type" value="Genomic_DNA"/>
</dbReference>
<keyword evidence="3" id="KW-1185">Reference proteome</keyword>
<evidence type="ECO:0000259" key="1">
    <source>
        <dbReference type="Pfam" id="PF04606"/>
    </source>
</evidence>
<accession>A0ABZ0YIA1</accession>
<dbReference type="RefSeq" id="WP_223288934.1">
    <property type="nucleotide sequence ID" value="NZ_CP140255.1"/>
</dbReference>
<feature type="domain" description="Zinc finger Ogr/Delta-type" evidence="1">
    <location>
        <begin position="31"/>
        <end position="73"/>
    </location>
</feature>
<sequence>MTRKSEPEEQEIEAWTEGVPVHELSRLRFACPHCGGHMRVRTSKAHLPTYTELYLHCANEFECGFRCKSGLGVIETLAPSYKPNPDINIKFSPWLKRQVRLEDQGQMRLGIDSQAKKKEPKR</sequence>
<reference evidence="2 3" key="1">
    <citation type="submission" date="2023-11" db="EMBL/GenBank/DDBJ databases">
        <title>MicrobeMod: A computational toolkit for identifying prokaryotic methylation and restriction-modification with nanopore sequencing.</title>
        <authorList>
            <person name="Crits-Christoph A."/>
            <person name="Kang S.C."/>
            <person name="Lee H."/>
            <person name="Ostrov N."/>
        </authorList>
    </citation>
    <scope>NUCLEOTIDE SEQUENCE [LARGE SCALE GENOMIC DNA]</scope>
    <source>
        <strain evidence="2 3">ATCC BAA-805</strain>
    </source>
</reference>